<gene>
    <name evidence="2" type="ORF">J2S63_002328</name>
</gene>
<organism evidence="2 3">
    <name type="scientific">Nocardioides marmoribigeumensis</name>
    <dbReference type="NCBI Taxonomy" id="433649"/>
    <lineage>
        <taxon>Bacteria</taxon>
        <taxon>Bacillati</taxon>
        <taxon>Actinomycetota</taxon>
        <taxon>Actinomycetes</taxon>
        <taxon>Propionibacteriales</taxon>
        <taxon>Nocardioidaceae</taxon>
        <taxon>Nocardioides</taxon>
    </lineage>
</organism>
<keyword evidence="3" id="KW-1185">Reference proteome</keyword>
<accession>A0ABU2BVX4</accession>
<protein>
    <recommendedName>
        <fullName evidence="4">WD40 repeat domain-containing protein</fullName>
    </recommendedName>
</protein>
<sequence>MTGLVDVLRERAGTTVDLDPADVLDEARRRLRRTRLVRGVVTAVAVTAASAVALVVAAPKGHEPQPVATQSMTAPAYSTGAVLIIGDRVVEGGGPVTSFVRVPAGTVWTTGEGRVRLLAPHGREAMTIGTTKADAPHLVADPAHDQVAWVSRPPGSPAFVVYDVAAGTQRTIFSEVRGGRRAADRVRVYGVDGDVLYARDSRGLVQVDLRDESTKVLSISPDDGTIASVAGGMLAWRSPVPSKGYVVGPRYGDGVPTGRRSRPMLSTGGTYLSTDDDAGIHVQRTSDGSVVTPRLEPSYTRAVAYAWSDDDHLLVAGVTSRLDGRRVVDLVFLTCAIDTGRCEVTGEGHSYPGTLDLPVGEPASALAEALRR</sequence>
<evidence type="ECO:0008006" key="4">
    <source>
        <dbReference type="Google" id="ProtNLM"/>
    </source>
</evidence>
<evidence type="ECO:0000256" key="1">
    <source>
        <dbReference type="SAM" id="Phobius"/>
    </source>
</evidence>
<dbReference type="RefSeq" id="WP_310302180.1">
    <property type="nucleotide sequence ID" value="NZ_BAAAPS010000013.1"/>
</dbReference>
<dbReference type="EMBL" id="JAVDYG010000001">
    <property type="protein sequence ID" value="MDR7362775.1"/>
    <property type="molecule type" value="Genomic_DNA"/>
</dbReference>
<dbReference type="Proteomes" id="UP001183648">
    <property type="component" value="Unassembled WGS sequence"/>
</dbReference>
<reference evidence="2 3" key="1">
    <citation type="submission" date="2023-07" db="EMBL/GenBank/DDBJ databases">
        <title>Sequencing the genomes of 1000 actinobacteria strains.</title>
        <authorList>
            <person name="Klenk H.-P."/>
        </authorList>
    </citation>
    <scope>NUCLEOTIDE SEQUENCE [LARGE SCALE GENOMIC DNA]</scope>
    <source>
        <strain evidence="2 3">DSM 19426</strain>
    </source>
</reference>
<keyword evidence="1" id="KW-0472">Membrane</keyword>
<proteinExistence type="predicted"/>
<keyword evidence="1" id="KW-0812">Transmembrane</keyword>
<name>A0ABU2BVX4_9ACTN</name>
<evidence type="ECO:0000313" key="2">
    <source>
        <dbReference type="EMBL" id="MDR7362775.1"/>
    </source>
</evidence>
<feature type="transmembrane region" description="Helical" evidence="1">
    <location>
        <begin position="36"/>
        <end position="58"/>
    </location>
</feature>
<comment type="caution">
    <text evidence="2">The sequence shown here is derived from an EMBL/GenBank/DDBJ whole genome shotgun (WGS) entry which is preliminary data.</text>
</comment>
<evidence type="ECO:0000313" key="3">
    <source>
        <dbReference type="Proteomes" id="UP001183648"/>
    </source>
</evidence>
<dbReference type="SUPFAM" id="SSF69304">
    <property type="entry name" value="Tricorn protease N-terminal domain"/>
    <property type="match status" value="1"/>
</dbReference>
<keyword evidence="1" id="KW-1133">Transmembrane helix</keyword>